<sequence>MAVRKRRLLLLAVAACIVLVIRYLPGTELSGQTHLESILFGGSTDGDKPPSHENEDGADPPPSRSSKAPEKHPPLQEEINHQQQHHLLNPIHNFIPLPSPPAGATLPRIQHDFNQHESETARRTRHARLDSIRSAMVHSWTGYRSKAWLHDELAPVTGGYRTTFNGWAATLIDSLDTLWIMGLKADFEEAVAAVAAIDFDTPAHLPINVFETTIRYLGGLLGAYDVSNGQYPTLLTKAKDVGDMLYMAFDTPNHMPVTRWSKLGVGVEVAAGDSLIAELGSLSLEFTRLTQLTGDPKFYDAVQRITDCLEGQQSQTKMPGLFPHTVNARECYFGDGVTFSIGGTADSVYEYLPKQYQLLKGATEQYKTLYENAVGAIKRLILFRPMTPQNEDLLMAGTLKAYGNGRVEFQPQMQHLACFAGGMFALGAKLFRLSDDLDIARKLVRGCHWALNQTPTGIMPEMFHVIPCPEDDRQCTWDEKAWEQDMLRRNTNDETHEDKYLPELQRLRQKAERLRLPKGISAIANRGYELRPEVIESIFVLYRITGDEELRETAWSMFVAVTNHTRTEFGFSSIEDVTRNDSRKVDKMESFWMAETLKYFWLLFEEPDVVSLDDFVFNTEAHPFRL</sequence>
<dbReference type="EC" id="3.2.1.-" evidence="9"/>
<dbReference type="RefSeq" id="XP_007721663.1">
    <property type="nucleotide sequence ID" value="XM_007723473.1"/>
</dbReference>
<dbReference type="InterPro" id="IPR001382">
    <property type="entry name" value="Glyco_hydro_47"/>
</dbReference>
<dbReference type="STRING" id="1182541.W9ZI35"/>
<dbReference type="GeneID" id="19157462"/>
<organism evidence="11 12">
    <name type="scientific">Capronia coronata CBS 617.96</name>
    <dbReference type="NCBI Taxonomy" id="1182541"/>
    <lineage>
        <taxon>Eukaryota</taxon>
        <taxon>Fungi</taxon>
        <taxon>Dikarya</taxon>
        <taxon>Ascomycota</taxon>
        <taxon>Pezizomycotina</taxon>
        <taxon>Eurotiomycetes</taxon>
        <taxon>Chaetothyriomycetidae</taxon>
        <taxon>Chaetothyriales</taxon>
        <taxon>Herpotrichiellaceae</taxon>
        <taxon>Capronia</taxon>
    </lineage>
</organism>
<dbReference type="Pfam" id="PF01532">
    <property type="entry name" value="Glyco_hydro_47"/>
    <property type="match status" value="1"/>
</dbReference>
<dbReference type="GO" id="GO:0005509">
    <property type="term" value="F:calcium ion binding"/>
    <property type="evidence" value="ECO:0007669"/>
    <property type="project" value="InterPro"/>
</dbReference>
<dbReference type="OrthoDB" id="8118055at2759"/>
<dbReference type="GO" id="GO:0016020">
    <property type="term" value="C:membrane"/>
    <property type="evidence" value="ECO:0007669"/>
    <property type="project" value="InterPro"/>
</dbReference>
<feature type="compositionally biased region" description="Basic and acidic residues" evidence="10">
    <location>
        <begin position="45"/>
        <end position="55"/>
    </location>
</feature>
<proteinExistence type="inferred from homology"/>
<evidence type="ECO:0000256" key="7">
    <source>
        <dbReference type="PIRSR" id="PIRSR601382-2"/>
    </source>
</evidence>
<keyword evidence="12" id="KW-1185">Reference proteome</keyword>
<dbReference type="GO" id="GO:0005783">
    <property type="term" value="C:endoplasmic reticulum"/>
    <property type="evidence" value="ECO:0007669"/>
    <property type="project" value="TreeGrafter"/>
</dbReference>
<feature type="active site" description="Proton donor" evidence="6">
    <location>
        <position position="211"/>
    </location>
</feature>
<evidence type="ECO:0000256" key="8">
    <source>
        <dbReference type="PIRSR" id="PIRSR601382-3"/>
    </source>
</evidence>
<accession>W9ZI35</accession>
<dbReference type="GO" id="GO:0005975">
    <property type="term" value="P:carbohydrate metabolic process"/>
    <property type="evidence" value="ECO:0007669"/>
    <property type="project" value="InterPro"/>
</dbReference>
<keyword evidence="7" id="KW-0479">Metal-binding</keyword>
<feature type="disulfide bond" evidence="8">
    <location>
        <begin position="418"/>
        <end position="447"/>
    </location>
</feature>
<comment type="caution">
    <text evidence="11">The sequence shown here is derived from an EMBL/GenBank/DDBJ whole genome shotgun (WGS) entry which is preliminary data.</text>
</comment>
<feature type="active site" evidence="6">
    <location>
        <position position="533"/>
    </location>
</feature>
<dbReference type="eggNOG" id="KOG2431">
    <property type="taxonomic scope" value="Eukaryota"/>
</dbReference>
<dbReference type="InterPro" id="IPR012341">
    <property type="entry name" value="6hp_glycosidase-like_sf"/>
</dbReference>
<comment type="similarity">
    <text evidence="3 9">Belongs to the glycosyl hydrolase 47 family.</text>
</comment>
<dbReference type="HOGENOM" id="CLU_003818_0_0_1"/>
<dbReference type="UniPathway" id="UPA00378"/>
<dbReference type="PANTHER" id="PTHR11742:SF103">
    <property type="entry name" value="ENDOPLASMIC RETICULUM MANNOSIDASE MNL2-RELATED"/>
    <property type="match status" value="1"/>
</dbReference>
<evidence type="ECO:0000256" key="9">
    <source>
        <dbReference type="RuleBase" id="RU361193"/>
    </source>
</evidence>
<dbReference type="Gene3D" id="1.50.10.10">
    <property type="match status" value="1"/>
</dbReference>
<feature type="active site" evidence="6">
    <location>
        <position position="346"/>
    </location>
</feature>
<dbReference type="GO" id="GO:0036503">
    <property type="term" value="P:ERAD pathway"/>
    <property type="evidence" value="ECO:0007669"/>
    <property type="project" value="UniProtKB-ARBA"/>
</dbReference>
<evidence type="ECO:0000313" key="11">
    <source>
        <dbReference type="EMBL" id="EXJ94169.1"/>
    </source>
</evidence>
<gene>
    <name evidence="11" type="ORF">A1O1_02562</name>
</gene>
<dbReference type="FunFam" id="1.50.10.10:FF:000037">
    <property type="entry name" value="alpha-1,2-Mannosidase"/>
    <property type="match status" value="1"/>
</dbReference>
<evidence type="ECO:0000256" key="4">
    <source>
        <dbReference type="ARBA" id="ARBA00022801"/>
    </source>
</evidence>
<evidence type="ECO:0000256" key="5">
    <source>
        <dbReference type="ARBA" id="ARBA00023157"/>
    </source>
</evidence>
<feature type="active site" description="Proton donor" evidence="6">
    <location>
        <position position="461"/>
    </location>
</feature>
<dbReference type="InterPro" id="IPR050749">
    <property type="entry name" value="Glycosyl_Hydrolase_47"/>
</dbReference>
<dbReference type="InterPro" id="IPR036026">
    <property type="entry name" value="Seven-hairpin_glycosidases"/>
</dbReference>
<comment type="pathway">
    <text evidence="2">Protein modification; protein glycosylation.</text>
</comment>
<dbReference type="AlphaFoldDB" id="W9ZI35"/>
<comment type="cofactor">
    <cofactor evidence="1 7">
        <name>Ca(2+)</name>
        <dbReference type="ChEBI" id="CHEBI:29108"/>
    </cofactor>
</comment>
<dbReference type="PRINTS" id="PR00747">
    <property type="entry name" value="GLYHDRLASE47"/>
</dbReference>
<keyword evidence="5 8" id="KW-1015">Disulfide bond</keyword>
<evidence type="ECO:0000256" key="3">
    <source>
        <dbReference type="ARBA" id="ARBA00007658"/>
    </source>
</evidence>
<dbReference type="PANTHER" id="PTHR11742">
    <property type="entry name" value="MANNOSYL-OLIGOSACCHARIDE ALPHA-1,2-MANNOSIDASE-RELATED"/>
    <property type="match status" value="1"/>
</dbReference>
<keyword evidence="7" id="KW-0106">Calcium</keyword>
<name>W9ZI35_9EURO</name>
<reference evidence="11 12" key="1">
    <citation type="submission" date="2013-03" db="EMBL/GenBank/DDBJ databases">
        <title>The Genome Sequence of Capronia coronata CBS 617.96.</title>
        <authorList>
            <consortium name="The Broad Institute Genomics Platform"/>
            <person name="Cuomo C."/>
            <person name="de Hoog S."/>
            <person name="Gorbushina A."/>
            <person name="Walker B."/>
            <person name="Young S.K."/>
            <person name="Zeng Q."/>
            <person name="Gargeya S."/>
            <person name="Fitzgerald M."/>
            <person name="Haas B."/>
            <person name="Abouelleil A."/>
            <person name="Allen A.W."/>
            <person name="Alvarado L."/>
            <person name="Arachchi H.M."/>
            <person name="Berlin A.M."/>
            <person name="Chapman S.B."/>
            <person name="Gainer-Dewar J."/>
            <person name="Goldberg J."/>
            <person name="Griggs A."/>
            <person name="Gujja S."/>
            <person name="Hansen M."/>
            <person name="Howarth C."/>
            <person name="Imamovic A."/>
            <person name="Ireland A."/>
            <person name="Larimer J."/>
            <person name="McCowan C."/>
            <person name="Murphy C."/>
            <person name="Pearson M."/>
            <person name="Poon T.W."/>
            <person name="Priest M."/>
            <person name="Roberts A."/>
            <person name="Saif S."/>
            <person name="Shea T."/>
            <person name="Sisk P."/>
            <person name="Sykes S."/>
            <person name="Wortman J."/>
            <person name="Nusbaum C."/>
            <person name="Birren B."/>
        </authorList>
    </citation>
    <scope>NUCLEOTIDE SEQUENCE [LARGE SCALE GENOMIC DNA]</scope>
    <source>
        <strain evidence="11 12">CBS 617.96</strain>
    </source>
</reference>
<dbReference type="SUPFAM" id="SSF48225">
    <property type="entry name" value="Seven-hairpin glycosidases"/>
    <property type="match status" value="1"/>
</dbReference>
<feature type="binding site" evidence="7">
    <location>
        <position position="619"/>
    </location>
    <ligand>
        <name>Ca(2+)</name>
        <dbReference type="ChEBI" id="CHEBI:29108"/>
    </ligand>
</feature>
<evidence type="ECO:0000313" key="12">
    <source>
        <dbReference type="Proteomes" id="UP000019484"/>
    </source>
</evidence>
<dbReference type="Proteomes" id="UP000019484">
    <property type="component" value="Unassembled WGS sequence"/>
</dbReference>
<dbReference type="EMBL" id="AMWN01000002">
    <property type="protein sequence ID" value="EXJ94169.1"/>
    <property type="molecule type" value="Genomic_DNA"/>
</dbReference>
<keyword evidence="4 9" id="KW-0378">Hydrolase</keyword>
<evidence type="ECO:0000256" key="2">
    <source>
        <dbReference type="ARBA" id="ARBA00004922"/>
    </source>
</evidence>
<dbReference type="GO" id="GO:0004571">
    <property type="term" value="F:mannosyl-oligosaccharide 1,2-alpha-mannosidase activity"/>
    <property type="evidence" value="ECO:0007669"/>
    <property type="project" value="InterPro"/>
</dbReference>
<protein>
    <recommendedName>
        <fullName evidence="9">alpha-1,2-Mannosidase</fullName>
        <ecNumber evidence="9">3.2.1.-</ecNumber>
    </recommendedName>
</protein>
<evidence type="ECO:0000256" key="6">
    <source>
        <dbReference type="PIRSR" id="PIRSR601382-1"/>
    </source>
</evidence>
<evidence type="ECO:0000256" key="1">
    <source>
        <dbReference type="ARBA" id="ARBA00001913"/>
    </source>
</evidence>
<keyword evidence="9" id="KW-0326">Glycosidase</keyword>
<feature type="region of interest" description="Disordered" evidence="10">
    <location>
        <begin position="40"/>
        <end position="74"/>
    </location>
</feature>
<evidence type="ECO:0000256" key="10">
    <source>
        <dbReference type="SAM" id="MobiDB-lite"/>
    </source>
</evidence>